<accession>A0AA35QYM5</accession>
<dbReference type="InterPro" id="IPR013785">
    <property type="entry name" value="Aldolase_TIM"/>
</dbReference>
<name>A0AA35QYM5_GEOBA</name>
<evidence type="ECO:0000256" key="3">
    <source>
        <dbReference type="ARBA" id="ARBA00012693"/>
    </source>
</evidence>
<comment type="subcellular location">
    <subcellularLocation>
        <location evidence="1">Cytoplasm</location>
    </subcellularLocation>
</comment>
<dbReference type="InterPro" id="IPR006269">
    <property type="entry name" value="KDO8P_synthase"/>
</dbReference>
<dbReference type="GO" id="GO:0005737">
    <property type="term" value="C:cytoplasm"/>
    <property type="evidence" value="ECO:0007669"/>
    <property type="project" value="UniProtKB-SubCell"/>
</dbReference>
<dbReference type="AlphaFoldDB" id="A0AA35QYM5"/>
<comment type="catalytic activity">
    <reaction evidence="6">
        <text>D-arabinose 5-phosphate + phosphoenolpyruvate + H2O = 3-deoxy-alpha-D-manno-2-octulosonate-8-phosphate + phosphate</text>
        <dbReference type="Rhea" id="RHEA:14053"/>
        <dbReference type="ChEBI" id="CHEBI:15377"/>
        <dbReference type="ChEBI" id="CHEBI:43474"/>
        <dbReference type="ChEBI" id="CHEBI:57693"/>
        <dbReference type="ChEBI" id="CHEBI:58702"/>
        <dbReference type="ChEBI" id="CHEBI:85985"/>
        <dbReference type="EC" id="2.5.1.55"/>
    </reaction>
</comment>
<comment type="similarity">
    <text evidence="2">Belongs to the KdsA family.</text>
</comment>
<evidence type="ECO:0000256" key="2">
    <source>
        <dbReference type="ARBA" id="ARBA00010499"/>
    </source>
</evidence>
<evidence type="ECO:0000256" key="1">
    <source>
        <dbReference type="ARBA" id="ARBA00004496"/>
    </source>
</evidence>
<keyword evidence="9" id="KW-1185">Reference proteome</keyword>
<feature type="domain" description="DAHP synthetase I/KDSA" evidence="7">
    <location>
        <begin position="9"/>
        <end position="272"/>
    </location>
</feature>
<dbReference type="HAMAP" id="MF_00056">
    <property type="entry name" value="KDO8P_synth"/>
    <property type="match status" value="1"/>
</dbReference>
<dbReference type="EC" id="2.5.1.55" evidence="3"/>
<dbReference type="EMBL" id="CASHTH010000270">
    <property type="protein sequence ID" value="CAI7996498.1"/>
    <property type="molecule type" value="Genomic_DNA"/>
</dbReference>
<evidence type="ECO:0000313" key="9">
    <source>
        <dbReference type="Proteomes" id="UP001174909"/>
    </source>
</evidence>
<dbReference type="InterPro" id="IPR006218">
    <property type="entry name" value="DAHP1/KDSA"/>
</dbReference>
<evidence type="ECO:0000256" key="6">
    <source>
        <dbReference type="ARBA" id="ARBA00049112"/>
    </source>
</evidence>
<keyword evidence="5" id="KW-0808">Transferase</keyword>
<gene>
    <name evidence="8" type="ORF">GBAR_LOCUS1880</name>
</gene>
<protein>
    <recommendedName>
        <fullName evidence="3">3-deoxy-8-phosphooctulonate synthase</fullName>
        <ecNumber evidence="3">2.5.1.55</ecNumber>
    </recommendedName>
</protein>
<comment type="caution">
    <text evidence="8">The sequence shown here is derived from an EMBL/GenBank/DDBJ whole genome shotgun (WGS) entry which is preliminary data.</text>
</comment>
<dbReference type="GO" id="GO:0008676">
    <property type="term" value="F:3-deoxy-8-phosphooctulonate synthase activity"/>
    <property type="evidence" value="ECO:0007669"/>
    <property type="project" value="UniProtKB-EC"/>
</dbReference>
<organism evidence="8 9">
    <name type="scientific">Geodia barretti</name>
    <name type="common">Barrett's horny sponge</name>
    <dbReference type="NCBI Taxonomy" id="519541"/>
    <lineage>
        <taxon>Eukaryota</taxon>
        <taxon>Metazoa</taxon>
        <taxon>Porifera</taxon>
        <taxon>Demospongiae</taxon>
        <taxon>Heteroscleromorpha</taxon>
        <taxon>Tetractinellida</taxon>
        <taxon>Astrophorina</taxon>
        <taxon>Geodiidae</taxon>
        <taxon>Geodia</taxon>
    </lineage>
</organism>
<dbReference type="Pfam" id="PF00793">
    <property type="entry name" value="DAHP_synth_1"/>
    <property type="match status" value="1"/>
</dbReference>
<evidence type="ECO:0000256" key="5">
    <source>
        <dbReference type="ARBA" id="ARBA00022679"/>
    </source>
</evidence>
<dbReference type="Gene3D" id="3.20.20.70">
    <property type="entry name" value="Aldolase class I"/>
    <property type="match status" value="1"/>
</dbReference>
<dbReference type="SUPFAM" id="SSF51569">
    <property type="entry name" value="Aldolase"/>
    <property type="match status" value="1"/>
</dbReference>
<dbReference type="NCBIfam" id="NF003543">
    <property type="entry name" value="PRK05198.1"/>
    <property type="match status" value="1"/>
</dbReference>
<evidence type="ECO:0000259" key="7">
    <source>
        <dbReference type="Pfam" id="PF00793"/>
    </source>
</evidence>
<reference evidence="8" key="1">
    <citation type="submission" date="2023-03" db="EMBL/GenBank/DDBJ databases">
        <authorList>
            <person name="Steffen K."/>
            <person name="Cardenas P."/>
        </authorList>
    </citation>
    <scope>NUCLEOTIDE SEQUENCE</scope>
</reference>
<evidence type="ECO:0000256" key="4">
    <source>
        <dbReference type="ARBA" id="ARBA00022490"/>
    </source>
</evidence>
<keyword evidence="4" id="KW-0963">Cytoplasm</keyword>
<sequence length="280" mass="30412">MIRSRITDTLHVGDGRQLALIGGPCVIESEDFTLRMADGIREVCDRLGIPMIFKSSFDKANRTSIDAFRGHPMDAGLKILQRVKDEVGVPVLTDVHESDQAATVAEVVDVLQIPAFLCRQTDLLLAAAATGRAVNVKKGQFLAPWDMRHVVGKLESGGAHDILLTERGTCFGYNALVVDFRGLPQMRELGYPVVFDATHSVQMPGGQGSRSGGQRQFVPHLARAAAALGIDVLFMEIHADPDNAPSDGPNMVPLHQLEELLQQVLRVREALQASPPVVLQ</sequence>
<evidence type="ECO:0000313" key="8">
    <source>
        <dbReference type="EMBL" id="CAI7996498.1"/>
    </source>
</evidence>
<dbReference type="Proteomes" id="UP001174909">
    <property type="component" value="Unassembled WGS sequence"/>
</dbReference>
<dbReference type="PANTHER" id="PTHR21057">
    <property type="entry name" value="PHOSPHO-2-DEHYDRO-3-DEOXYHEPTONATE ALDOLASE"/>
    <property type="match status" value="1"/>
</dbReference>
<dbReference type="NCBIfam" id="TIGR01362">
    <property type="entry name" value="KDO8P_synth"/>
    <property type="match status" value="1"/>
</dbReference>
<proteinExistence type="inferred from homology"/>